<proteinExistence type="predicted"/>
<sequence length="319" mass="34042">MAAASSSSSFPFSSLTTSYEQAFITAPRGVRAAPLRSPILHASSSKPDADRNAKTKPISFGDRLLDYIEGGPKLRKWYGAQEQLVRDGGQKDYEEASTAEQILEDTDGVRDAVLVTDADTETGQLIVLSLILKRVRVRVLVKDAKFAISAFGSYIEPIVGDVADKASVVKALRGVRAIICPAKVGALAQNGVLRGVEHVIFLSQLVVLRNEKGIGSILAARARKQAEEDEAAVANFGVPTTIIRTGRLQDEPGGRLGFAFAQGSTLSGTLSREDAATVCVKALDVPPQQSLIFEVVNGSDTVSDWEDVFSSFEEGVGMS</sequence>
<dbReference type="Proteomes" id="UP001162992">
    <property type="component" value="Chromosome 2"/>
</dbReference>
<keyword evidence="2" id="KW-1185">Reference proteome</keyword>
<protein>
    <submittedName>
        <fullName evidence="1">Uncharacterized protein</fullName>
    </submittedName>
</protein>
<name>A0ACC2EE78_DIPCM</name>
<evidence type="ECO:0000313" key="2">
    <source>
        <dbReference type="Proteomes" id="UP001162992"/>
    </source>
</evidence>
<reference evidence="2" key="1">
    <citation type="journal article" date="2024" name="Proc. Natl. Acad. Sci. U.S.A.">
        <title>Extraordinary preservation of gene collinearity over three hundred million years revealed in homosporous lycophytes.</title>
        <authorList>
            <person name="Li C."/>
            <person name="Wickell D."/>
            <person name="Kuo L.Y."/>
            <person name="Chen X."/>
            <person name="Nie B."/>
            <person name="Liao X."/>
            <person name="Peng D."/>
            <person name="Ji J."/>
            <person name="Jenkins J."/>
            <person name="Williams M."/>
            <person name="Shu S."/>
            <person name="Plott C."/>
            <person name="Barry K."/>
            <person name="Rajasekar S."/>
            <person name="Grimwood J."/>
            <person name="Han X."/>
            <person name="Sun S."/>
            <person name="Hou Z."/>
            <person name="He W."/>
            <person name="Dai G."/>
            <person name="Sun C."/>
            <person name="Schmutz J."/>
            <person name="Leebens-Mack J.H."/>
            <person name="Li F.W."/>
            <person name="Wang L."/>
        </authorList>
    </citation>
    <scope>NUCLEOTIDE SEQUENCE [LARGE SCALE GENOMIC DNA]</scope>
    <source>
        <strain evidence="2">cv. PW_Plant_1</strain>
    </source>
</reference>
<gene>
    <name evidence="1" type="ORF">O6H91_02G029700</name>
</gene>
<accession>A0ACC2EE78</accession>
<comment type="caution">
    <text evidence="1">The sequence shown here is derived from an EMBL/GenBank/DDBJ whole genome shotgun (WGS) entry which is preliminary data.</text>
</comment>
<organism evidence="1 2">
    <name type="scientific">Diphasiastrum complanatum</name>
    <name type="common">Issler's clubmoss</name>
    <name type="synonym">Lycopodium complanatum</name>
    <dbReference type="NCBI Taxonomy" id="34168"/>
    <lineage>
        <taxon>Eukaryota</taxon>
        <taxon>Viridiplantae</taxon>
        <taxon>Streptophyta</taxon>
        <taxon>Embryophyta</taxon>
        <taxon>Tracheophyta</taxon>
        <taxon>Lycopodiopsida</taxon>
        <taxon>Lycopodiales</taxon>
        <taxon>Lycopodiaceae</taxon>
        <taxon>Lycopodioideae</taxon>
        <taxon>Diphasiastrum</taxon>
    </lineage>
</organism>
<dbReference type="EMBL" id="CM055093">
    <property type="protein sequence ID" value="KAJ7564713.1"/>
    <property type="molecule type" value="Genomic_DNA"/>
</dbReference>
<evidence type="ECO:0000313" key="1">
    <source>
        <dbReference type="EMBL" id="KAJ7564713.1"/>
    </source>
</evidence>